<dbReference type="EMBL" id="PFFQ01000013">
    <property type="protein sequence ID" value="PIW18271.1"/>
    <property type="molecule type" value="Genomic_DNA"/>
</dbReference>
<dbReference type="PRINTS" id="PR00080">
    <property type="entry name" value="SDRFAMILY"/>
</dbReference>
<dbReference type="PRINTS" id="PR00081">
    <property type="entry name" value="GDHRDH"/>
</dbReference>
<organism evidence="4 5">
    <name type="scientific">bacterium (Candidatus Blackallbacteria) CG17_big_fil_post_rev_8_21_14_2_50_48_46</name>
    <dbReference type="NCBI Taxonomy" id="2014261"/>
    <lineage>
        <taxon>Bacteria</taxon>
        <taxon>Candidatus Blackallbacteria</taxon>
    </lineage>
</organism>
<dbReference type="SUPFAM" id="SSF51735">
    <property type="entry name" value="NAD(P)-binding Rossmann-fold domains"/>
    <property type="match status" value="1"/>
</dbReference>
<keyword evidence="2" id="KW-0560">Oxidoreductase</keyword>
<dbReference type="Proteomes" id="UP000231019">
    <property type="component" value="Unassembled WGS sequence"/>
</dbReference>
<evidence type="ECO:0000256" key="3">
    <source>
        <dbReference type="RuleBase" id="RU000363"/>
    </source>
</evidence>
<dbReference type="Pfam" id="PF00106">
    <property type="entry name" value="adh_short"/>
    <property type="match status" value="1"/>
</dbReference>
<dbReference type="PANTHER" id="PTHR44169:SF6">
    <property type="entry name" value="NADPH-DEPENDENT 1-ACYLDIHYDROXYACETONE PHOSPHATE REDUCTASE"/>
    <property type="match status" value="1"/>
</dbReference>
<gene>
    <name evidence="4" type="ORF">COW36_05750</name>
</gene>
<comment type="similarity">
    <text evidence="1 3">Belongs to the short-chain dehydrogenases/reductases (SDR) family.</text>
</comment>
<evidence type="ECO:0000256" key="1">
    <source>
        <dbReference type="ARBA" id="ARBA00006484"/>
    </source>
</evidence>
<evidence type="ECO:0000313" key="5">
    <source>
        <dbReference type="Proteomes" id="UP000231019"/>
    </source>
</evidence>
<sequence>MAKTTYKIIFSLACGGLLLALKNLPQKRIKPEGRWVMITGASTGIGRILAETLAQKGFQIIATVRKEQDAESLQSVSAAIHPILMDVAESDSIAMALPEVAVLLAGQPLYALINNAGIGVVGPVEMIAREALRKQFEVNVFGLIETTQTFLPLMATQGKVIQISSVAGQTTIPFAGAYSASKHAVEALSDALRREWQVVGKKLELVVVQPGTIETPIWEKTQTSFDPETYQGTSYEALGNFMLKRTQNAEGKRARPESVAQAVLEILTRQNNPPRVVVSGQPLQEVVVPRLLPDRVFDRVIHKLFQGK</sequence>
<reference evidence="4 5" key="1">
    <citation type="submission" date="2017-09" db="EMBL/GenBank/DDBJ databases">
        <title>Depth-based differentiation of microbial function through sediment-hosted aquifers and enrichment of novel symbionts in the deep terrestrial subsurface.</title>
        <authorList>
            <person name="Probst A.J."/>
            <person name="Ladd B."/>
            <person name="Jarett J.K."/>
            <person name="Geller-Mcgrath D.E."/>
            <person name="Sieber C.M."/>
            <person name="Emerson J.B."/>
            <person name="Anantharaman K."/>
            <person name="Thomas B.C."/>
            <person name="Malmstrom R."/>
            <person name="Stieglmeier M."/>
            <person name="Klingl A."/>
            <person name="Woyke T."/>
            <person name="Ryan C.M."/>
            <person name="Banfield J.F."/>
        </authorList>
    </citation>
    <scope>NUCLEOTIDE SEQUENCE [LARGE SCALE GENOMIC DNA]</scope>
    <source>
        <strain evidence="4">CG17_big_fil_post_rev_8_21_14_2_50_48_46</strain>
    </source>
</reference>
<dbReference type="InterPro" id="IPR020904">
    <property type="entry name" value="Sc_DH/Rdtase_CS"/>
</dbReference>
<dbReference type="PROSITE" id="PS00061">
    <property type="entry name" value="ADH_SHORT"/>
    <property type="match status" value="1"/>
</dbReference>
<name>A0A2M7G8V7_9BACT</name>
<proteinExistence type="inferred from homology"/>
<dbReference type="GO" id="GO:0016491">
    <property type="term" value="F:oxidoreductase activity"/>
    <property type="evidence" value="ECO:0007669"/>
    <property type="project" value="UniProtKB-KW"/>
</dbReference>
<accession>A0A2M7G8V7</accession>
<protein>
    <recommendedName>
        <fullName evidence="6">Short-chain dehydrogenase/reductase</fullName>
    </recommendedName>
</protein>
<evidence type="ECO:0000256" key="2">
    <source>
        <dbReference type="ARBA" id="ARBA00023002"/>
    </source>
</evidence>
<dbReference type="InterPro" id="IPR036291">
    <property type="entry name" value="NAD(P)-bd_dom_sf"/>
</dbReference>
<evidence type="ECO:0008006" key="6">
    <source>
        <dbReference type="Google" id="ProtNLM"/>
    </source>
</evidence>
<dbReference type="InterPro" id="IPR002347">
    <property type="entry name" value="SDR_fam"/>
</dbReference>
<dbReference type="PANTHER" id="PTHR44169">
    <property type="entry name" value="NADPH-DEPENDENT 1-ACYLDIHYDROXYACETONE PHOSPHATE REDUCTASE"/>
    <property type="match status" value="1"/>
</dbReference>
<comment type="caution">
    <text evidence="4">The sequence shown here is derived from an EMBL/GenBank/DDBJ whole genome shotgun (WGS) entry which is preliminary data.</text>
</comment>
<evidence type="ECO:0000313" key="4">
    <source>
        <dbReference type="EMBL" id="PIW18271.1"/>
    </source>
</evidence>
<dbReference type="Gene3D" id="3.40.50.720">
    <property type="entry name" value="NAD(P)-binding Rossmann-like Domain"/>
    <property type="match status" value="1"/>
</dbReference>
<dbReference type="AlphaFoldDB" id="A0A2M7G8V7"/>